<dbReference type="Proteomes" id="UP001243375">
    <property type="component" value="Unassembled WGS sequence"/>
</dbReference>
<sequence length="108" mass="11932">MVLEPKTFGRCKAGFEAWLCAIRYRSESIKQDIKQLTDNSLEENNVAGGKTLNAILEKIKGMQEEYEKFDDALGKADVSGGSIAQCCKGMADPCQGLLFSEYIDLQES</sequence>
<accession>A0ACC2WGE0</accession>
<evidence type="ECO:0000313" key="1">
    <source>
        <dbReference type="EMBL" id="KAJ9110813.1"/>
    </source>
</evidence>
<keyword evidence="2" id="KW-1185">Reference proteome</keyword>
<gene>
    <name evidence="1" type="ORF">QFC22_006669</name>
</gene>
<proteinExistence type="predicted"/>
<protein>
    <submittedName>
        <fullName evidence="1">Uncharacterized protein</fullName>
    </submittedName>
</protein>
<dbReference type="EMBL" id="JASBWU010000035">
    <property type="protein sequence ID" value="KAJ9110813.1"/>
    <property type="molecule type" value="Genomic_DNA"/>
</dbReference>
<organism evidence="1 2">
    <name type="scientific">Naganishia vaughanmartiniae</name>
    <dbReference type="NCBI Taxonomy" id="1424756"/>
    <lineage>
        <taxon>Eukaryota</taxon>
        <taxon>Fungi</taxon>
        <taxon>Dikarya</taxon>
        <taxon>Basidiomycota</taxon>
        <taxon>Agaricomycotina</taxon>
        <taxon>Tremellomycetes</taxon>
        <taxon>Filobasidiales</taxon>
        <taxon>Filobasidiaceae</taxon>
        <taxon>Naganishia</taxon>
    </lineage>
</organism>
<comment type="caution">
    <text evidence="1">The sequence shown here is derived from an EMBL/GenBank/DDBJ whole genome shotgun (WGS) entry which is preliminary data.</text>
</comment>
<reference evidence="1" key="1">
    <citation type="submission" date="2023-04" db="EMBL/GenBank/DDBJ databases">
        <title>Draft Genome sequencing of Naganishia species isolated from polar environments using Oxford Nanopore Technology.</title>
        <authorList>
            <person name="Leo P."/>
            <person name="Venkateswaran K."/>
        </authorList>
    </citation>
    <scope>NUCLEOTIDE SEQUENCE</scope>
    <source>
        <strain evidence="1">MNA-CCFEE 5425</strain>
    </source>
</reference>
<name>A0ACC2WGE0_9TREE</name>
<evidence type="ECO:0000313" key="2">
    <source>
        <dbReference type="Proteomes" id="UP001243375"/>
    </source>
</evidence>